<dbReference type="Proteomes" id="UP000192652">
    <property type="component" value="Unassembled WGS sequence"/>
</dbReference>
<dbReference type="NCBIfam" id="NF041110">
    <property type="entry name" value="HPE1_fam_CxxC"/>
    <property type="match status" value="1"/>
</dbReference>
<organism evidence="1 2">
    <name type="scientific">Xaviernesmea rhizosphaerae</name>
    <dbReference type="NCBI Taxonomy" id="1672749"/>
    <lineage>
        <taxon>Bacteria</taxon>
        <taxon>Pseudomonadati</taxon>
        <taxon>Pseudomonadota</taxon>
        <taxon>Alphaproteobacteria</taxon>
        <taxon>Hyphomicrobiales</taxon>
        <taxon>Rhizobiaceae</taxon>
        <taxon>Rhizobium/Agrobacterium group</taxon>
        <taxon>Xaviernesmea</taxon>
    </lineage>
</organism>
<name>A0ABX3PBX3_9HYPH</name>
<keyword evidence="2" id="KW-1185">Reference proteome</keyword>
<dbReference type="InterPro" id="IPR049748">
    <property type="entry name" value="HPE1-like_N_CxxC"/>
</dbReference>
<evidence type="ECO:0008006" key="3">
    <source>
        <dbReference type="Google" id="ProtNLM"/>
    </source>
</evidence>
<accession>A0ABX3PBX3</accession>
<proteinExistence type="predicted"/>
<comment type="caution">
    <text evidence="1">The sequence shown here is derived from an EMBL/GenBank/DDBJ whole genome shotgun (WGS) entry which is preliminary data.</text>
</comment>
<evidence type="ECO:0000313" key="1">
    <source>
        <dbReference type="EMBL" id="OQP85925.1"/>
    </source>
</evidence>
<reference evidence="1 2" key="1">
    <citation type="journal article" date="2017" name="Antonie Van Leeuwenhoek">
        <title>Rhizobium rhizosphaerae sp. nov., a novel species isolated from rice rhizosphere.</title>
        <authorList>
            <person name="Zhao J.J."/>
            <person name="Zhang J."/>
            <person name="Zhang R.J."/>
            <person name="Zhang C.W."/>
            <person name="Yin H.Q."/>
            <person name="Zhang X.X."/>
        </authorList>
    </citation>
    <scope>NUCLEOTIDE SEQUENCE [LARGE SCALE GENOMIC DNA]</scope>
    <source>
        <strain evidence="1 2">RD15</strain>
    </source>
</reference>
<evidence type="ECO:0000313" key="2">
    <source>
        <dbReference type="Proteomes" id="UP000192652"/>
    </source>
</evidence>
<dbReference type="EMBL" id="MSPX01000010">
    <property type="protein sequence ID" value="OQP85925.1"/>
    <property type="molecule type" value="Genomic_DNA"/>
</dbReference>
<gene>
    <name evidence="1" type="ORF">BTR14_12565</name>
</gene>
<sequence length="186" mass="19697">MMPMRHFSLILWGLPGLFLGAGPALAGSIDRIDSTQPPVVQAVFEIVCSTCADHPRAQDRAPTYLVPELGTRDEKIELQRIHGALMLVRTEAWFGGSPVRIVTKPTPEAMAAYLKARNIVAGDTLAGNPGETGAGFAIAAAGIDSLNTTAALVPAEPLKDDSADLASEKSASSQVFDRTGFQLRLN</sequence>
<protein>
    <recommendedName>
        <fullName evidence="3">Cytochrome c domain-containing protein</fullName>
    </recommendedName>
</protein>